<dbReference type="Proteomes" id="UP000611554">
    <property type="component" value="Unassembled WGS sequence"/>
</dbReference>
<keyword evidence="2" id="KW-1185">Reference proteome</keyword>
<reference evidence="2" key="1">
    <citation type="journal article" date="2019" name="Int. J. Syst. Evol. Microbiol.">
        <title>The Global Catalogue of Microorganisms (GCM) 10K type strain sequencing project: providing services to taxonomists for standard genome sequencing and annotation.</title>
        <authorList>
            <consortium name="The Broad Institute Genomics Platform"/>
            <consortium name="The Broad Institute Genome Sequencing Center for Infectious Disease"/>
            <person name="Wu L."/>
            <person name="Ma J."/>
        </authorList>
    </citation>
    <scope>NUCLEOTIDE SEQUENCE [LARGE SCALE GENOMIC DNA]</scope>
    <source>
        <strain evidence="2">JCM 3115</strain>
    </source>
</reference>
<protein>
    <submittedName>
        <fullName evidence="1">Uncharacterized protein</fullName>
    </submittedName>
</protein>
<proteinExistence type="predicted"/>
<gene>
    <name evidence="1" type="ORF">GCM10010140_18040</name>
</gene>
<evidence type="ECO:0000313" key="2">
    <source>
        <dbReference type="Proteomes" id="UP000611554"/>
    </source>
</evidence>
<comment type="caution">
    <text evidence="1">The sequence shown here is derived from an EMBL/GenBank/DDBJ whole genome shotgun (WGS) entry which is preliminary data.</text>
</comment>
<name>A0ABQ2QMS2_9ACTN</name>
<evidence type="ECO:0000313" key="1">
    <source>
        <dbReference type="EMBL" id="GGP88694.1"/>
    </source>
</evidence>
<organism evidence="1 2">
    <name type="scientific">Streptosporangium pseudovulgare</name>
    <dbReference type="NCBI Taxonomy" id="35765"/>
    <lineage>
        <taxon>Bacteria</taxon>
        <taxon>Bacillati</taxon>
        <taxon>Actinomycetota</taxon>
        <taxon>Actinomycetes</taxon>
        <taxon>Streptosporangiales</taxon>
        <taxon>Streptosporangiaceae</taxon>
        <taxon>Streptosporangium</taxon>
    </lineage>
</organism>
<accession>A0ABQ2QMS2</accession>
<dbReference type="EMBL" id="BMQJ01000003">
    <property type="protein sequence ID" value="GGP88694.1"/>
    <property type="molecule type" value="Genomic_DNA"/>
</dbReference>
<sequence>MTDGCSDLDVVVEPDNLLVLFRWRRDPNVYAVEVALPATPTSPWTGLPVTSVYEWAADVMAGLSENLATGLVLRSRRKVRDGYVVLDARDLVDVCPAGYFIESVPLVGAPSSWRPSFSWPWRNRTHVTWGPPEEPVPLPVSKVGSWLARAGMDVSLPRQLIAETRLACWLQAYVDNDRGEPYVGHTAVSWEDTRCTTARLHLVHIKPGVLSEVRGALVRSAVRMVTENGALHVVTAIDVPELHRLGFRPANEGGLTLRTSDADPPGRPHPL</sequence>